<organism evidence="1 2">
    <name type="scientific">Umbelopsis vinacea</name>
    <dbReference type="NCBI Taxonomy" id="44442"/>
    <lineage>
        <taxon>Eukaryota</taxon>
        <taxon>Fungi</taxon>
        <taxon>Fungi incertae sedis</taxon>
        <taxon>Mucoromycota</taxon>
        <taxon>Mucoromycotina</taxon>
        <taxon>Umbelopsidomycetes</taxon>
        <taxon>Umbelopsidales</taxon>
        <taxon>Umbelopsidaceae</taxon>
        <taxon>Umbelopsis</taxon>
    </lineage>
</organism>
<dbReference type="PANTHER" id="PTHR11362:SF82">
    <property type="entry name" value="PHOSPHATIDYLETHANOLAMINE-BINDING PROTEIN 4"/>
    <property type="match status" value="1"/>
</dbReference>
<proteinExistence type="predicted"/>
<accession>A0A8H7Q5E0</accession>
<dbReference type="InterPro" id="IPR008914">
    <property type="entry name" value="PEBP"/>
</dbReference>
<dbReference type="OrthoDB" id="2153661at2759"/>
<dbReference type="Proteomes" id="UP000612746">
    <property type="component" value="Unassembled WGS sequence"/>
</dbReference>
<sequence>MLSRSAIHRVSNAARSTLKLNRTLATEATPSFVAPKTNVNPAYDEALKLIAQDKEYRYSMLKKVEKELTKVKKANNSPTQQQQLTRLQQLAIDLQVKAELNDPEVQWRFRNDMRDMNRPVHRYMVEREFQKDRKSKLLERVVQMRVCPDILEQFDPTAQVIVDYDGNSVQEAGIFLQPGETVKPPTVSFVNFHEETKLYTVMMIDPDVPDEERQTYQQQCLWLTTNVPLSTTQPVVNGGDSIVSYVPPHPQKGTKYHRYTILILEQPSGKIEVPSVENKRFDTRSFIQQYQLSPRGVSFFREVWNEDVSRIYADILKEREPVFGKPPKASKYLDDVGRKSKKYLLL</sequence>
<reference evidence="1" key="1">
    <citation type="submission" date="2020-12" db="EMBL/GenBank/DDBJ databases">
        <title>Metabolic potential, ecology and presence of endohyphal bacteria is reflected in genomic diversity of Mucoromycotina.</title>
        <authorList>
            <person name="Muszewska A."/>
            <person name="Okrasinska A."/>
            <person name="Steczkiewicz K."/>
            <person name="Drgas O."/>
            <person name="Orlowska M."/>
            <person name="Perlinska-Lenart U."/>
            <person name="Aleksandrzak-Piekarczyk T."/>
            <person name="Szatraj K."/>
            <person name="Zielenkiewicz U."/>
            <person name="Pilsyk S."/>
            <person name="Malc E."/>
            <person name="Mieczkowski P."/>
            <person name="Kruszewska J.S."/>
            <person name="Biernat P."/>
            <person name="Pawlowska J."/>
        </authorList>
    </citation>
    <scope>NUCLEOTIDE SEQUENCE</scope>
    <source>
        <strain evidence="1">WA0000051536</strain>
    </source>
</reference>
<keyword evidence="2" id="KW-1185">Reference proteome</keyword>
<dbReference type="Gene3D" id="3.90.280.10">
    <property type="entry name" value="PEBP-like"/>
    <property type="match status" value="1"/>
</dbReference>
<dbReference type="AlphaFoldDB" id="A0A8H7Q5E0"/>
<evidence type="ECO:0000313" key="1">
    <source>
        <dbReference type="EMBL" id="KAG2186824.1"/>
    </source>
</evidence>
<dbReference type="SUPFAM" id="SSF49777">
    <property type="entry name" value="PEBP-like"/>
    <property type="match status" value="1"/>
</dbReference>
<dbReference type="PANTHER" id="PTHR11362">
    <property type="entry name" value="PHOSPHATIDYLETHANOLAMINE-BINDING PROTEIN"/>
    <property type="match status" value="1"/>
</dbReference>
<evidence type="ECO:0000313" key="2">
    <source>
        <dbReference type="Proteomes" id="UP000612746"/>
    </source>
</evidence>
<dbReference type="Gene3D" id="1.20.58.1180">
    <property type="match status" value="1"/>
</dbReference>
<dbReference type="EMBL" id="JAEPRA010000004">
    <property type="protein sequence ID" value="KAG2186824.1"/>
    <property type="molecule type" value="Genomic_DNA"/>
</dbReference>
<protein>
    <recommendedName>
        <fullName evidence="3">PEBP-like protein</fullName>
    </recommendedName>
</protein>
<gene>
    <name evidence="1" type="ORF">INT44_003050</name>
</gene>
<comment type="caution">
    <text evidence="1">The sequence shown here is derived from an EMBL/GenBank/DDBJ whole genome shotgun (WGS) entry which is preliminary data.</text>
</comment>
<dbReference type="InterPro" id="IPR036610">
    <property type="entry name" value="PEBP-like_sf"/>
</dbReference>
<dbReference type="InterPro" id="IPR035810">
    <property type="entry name" value="PEBP_euk"/>
</dbReference>
<dbReference type="Pfam" id="PF01161">
    <property type="entry name" value="PBP"/>
    <property type="match status" value="1"/>
</dbReference>
<evidence type="ECO:0008006" key="3">
    <source>
        <dbReference type="Google" id="ProtNLM"/>
    </source>
</evidence>
<name>A0A8H7Q5E0_9FUNG</name>
<dbReference type="CDD" id="cd00866">
    <property type="entry name" value="PEBP_euk"/>
    <property type="match status" value="1"/>
</dbReference>